<protein>
    <submittedName>
        <fullName evidence="2">Uncharacterized protein</fullName>
    </submittedName>
</protein>
<evidence type="ECO:0000313" key="3">
    <source>
        <dbReference type="Proteomes" id="UP001603978"/>
    </source>
</evidence>
<dbReference type="Proteomes" id="UP001603978">
    <property type="component" value="Unassembled WGS sequence"/>
</dbReference>
<evidence type="ECO:0000313" key="2">
    <source>
        <dbReference type="EMBL" id="MFG1710228.1"/>
    </source>
</evidence>
<keyword evidence="1" id="KW-0812">Transmembrane</keyword>
<feature type="transmembrane region" description="Helical" evidence="1">
    <location>
        <begin position="12"/>
        <end position="30"/>
    </location>
</feature>
<gene>
    <name evidence="2" type="ORF">ACFLIM_44370</name>
</gene>
<sequence>MSNQKSGLVPGIIVGLVAMLAGAALYGAIIGITKYEIGIATIGVGVLVGLGIMAVKPTSPVLPPLAAVFGLAGAALGQIVGATILLVEFAQDEGVTMSYTTAAGEITGEFGALISEDPKSLLFWAIGAAAAFSFVNKRVKAANEPADQPQPTSPAQS</sequence>
<proteinExistence type="predicted"/>
<feature type="transmembrane region" description="Helical" evidence="1">
    <location>
        <begin position="61"/>
        <end position="87"/>
    </location>
</feature>
<reference evidence="2 3" key="1">
    <citation type="submission" date="2024-10" db="EMBL/GenBank/DDBJ databases">
        <authorList>
            <person name="Topkara A.R."/>
            <person name="Saygin H."/>
        </authorList>
    </citation>
    <scope>NUCLEOTIDE SEQUENCE [LARGE SCALE GENOMIC DNA]</scope>
    <source>
        <strain evidence="2 3">M3C6</strain>
    </source>
</reference>
<name>A0ABW7AVV5_9ACTN</name>
<evidence type="ECO:0000256" key="1">
    <source>
        <dbReference type="SAM" id="Phobius"/>
    </source>
</evidence>
<feature type="transmembrane region" description="Helical" evidence="1">
    <location>
        <begin position="37"/>
        <end position="55"/>
    </location>
</feature>
<dbReference type="RefSeq" id="WP_393175795.1">
    <property type="nucleotide sequence ID" value="NZ_JBICRM010000045.1"/>
</dbReference>
<keyword evidence="3" id="KW-1185">Reference proteome</keyword>
<comment type="caution">
    <text evidence="2">The sequence shown here is derived from an EMBL/GenBank/DDBJ whole genome shotgun (WGS) entry which is preliminary data.</text>
</comment>
<organism evidence="2 3">
    <name type="scientific">Nonomuraea marmarensis</name>
    <dbReference type="NCBI Taxonomy" id="3351344"/>
    <lineage>
        <taxon>Bacteria</taxon>
        <taxon>Bacillati</taxon>
        <taxon>Actinomycetota</taxon>
        <taxon>Actinomycetes</taxon>
        <taxon>Streptosporangiales</taxon>
        <taxon>Streptosporangiaceae</taxon>
        <taxon>Nonomuraea</taxon>
    </lineage>
</organism>
<accession>A0ABW7AVV5</accession>
<keyword evidence="1" id="KW-0472">Membrane</keyword>
<keyword evidence="1" id="KW-1133">Transmembrane helix</keyword>
<dbReference type="EMBL" id="JBICRM010000045">
    <property type="protein sequence ID" value="MFG1710228.1"/>
    <property type="molecule type" value="Genomic_DNA"/>
</dbReference>